<dbReference type="Proteomes" id="UP000650477">
    <property type="component" value="Unassembled WGS sequence"/>
</dbReference>
<protein>
    <submittedName>
        <fullName evidence="1">Colicin transporter</fullName>
    </submittedName>
</protein>
<name>A0A8I0PYK7_MORMO</name>
<dbReference type="GO" id="GO:0030153">
    <property type="term" value="P:bacteriocin immunity"/>
    <property type="evidence" value="ECO:0007669"/>
    <property type="project" value="InterPro"/>
</dbReference>
<accession>A0A8I0PYK7</accession>
<comment type="caution">
    <text evidence="1">The sequence shown here is derived from an EMBL/GenBank/DDBJ whole genome shotgun (WGS) entry which is preliminary data.</text>
</comment>
<proteinExistence type="predicted"/>
<dbReference type="InterPro" id="IPR037234">
    <property type="entry name" value="ImmE5_sf"/>
</dbReference>
<dbReference type="SUPFAM" id="SSF143469">
    <property type="entry name" value="ImmE5-like"/>
    <property type="match status" value="1"/>
</dbReference>
<dbReference type="EMBL" id="PKLF01000039">
    <property type="protein sequence ID" value="MBE8614718.1"/>
    <property type="molecule type" value="Genomic_DNA"/>
</dbReference>
<organism evidence="1 2">
    <name type="scientific">Morganella morganii</name>
    <name type="common">Proteus morganii</name>
    <dbReference type="NCBI Taxonomy" id="582"/>
    <lineage>
        <taxon>Bacteria</taxon>
        <taxon>Pseudomonadati</taxon>
        <taxon>Pseudomonadota</taxon>
        <taxon>Gammaproteobacteria</taxon>
        <taxon>Enterobacterales</taxon>
        <taxon>Morganellaceae</taxon>
        <taxon>Morganella</taxon>
    </lineage>
</organism>
<reference evidence="1" key="1">
    <citation type="submission" date="2017-12" db="EMBL/GenBank/DDBJ databases">
        <title>Genome sequencing and analysis.</title>
        <authorList>
            <person name="Huang Y.-T."/>
        </authorList>
    </citation>
    <scope>NUCLEOTIDE SEQUENCE</scope>
    <source>
        <strain evidence="1">VGH116</strain>
    </source>
</reference>
<sequence>MVLTPKAAIEVCQEAAKRNLWILGIDGGHWLNPGFRPDGSTSWTYNKPNDYKPKLTENNKLAIDNIKEDTANGYTAFLVTISKPY</sequence>
<dbReference type="Gene3D" id="3.30.190.30">
    <property type="match status" value="1"/>
</dbReference>
<dbReference type="InterPro" id="IPR020127">
    <property type="entry name" value="Colicin-E5_imm"/>
</dbReference>
<dbReference type="AlphaFoldDB" id="A0A8I0PYK7"/>
<evidence type="ECO:0000313" key="2">
    <source>
        <dbReference type="Proteomes" id="UP000650477"/>
    </source>
</evidence>
<gene>
    <name evidence="1" type="ORF">CYG68_20485</name>
</gene>
<evidence type="ECO:0000313" key="1">
    <source>
        <dbReference type="EMBL" id="MBE8614718.1"/>
    </source>
</evidence>
<dbReference type="Pfam" id="PF11480">
    <property type="entry name" value="ImmE5"/>
    <property type="match status" value="1"/>
</dbReference>